<sequence>MLSLIKAFKASVIFVFLILSPLSASKVVLISYGNLLIPIMLSDTPPVIPAPTKIVITKPQLQTTMPSETYENAMTIEIKGQANMKVYVNGTYYGVLDASGLLNVSLNLSGVNGVKTFTIVLKDNAGNTSEGLNISITKKTDPKFSIAYKGLSFYHEDILTESYVLKPLSDSTFNTLTGNTKELIANKLLGTLFFSYSYEKLKEKLASGVFIQNLVNDMQGERTDKVWLESTILDNEKFRQRPNNEQEAINILVRFYAMDDLDSYYFENWMAYILTQTIMFSPAYELESSHAPNISRVYNRFVRMIGDAHGLRYTTYMHMMSDDNWRRFRSPEDNGREMLEIFALDMNDAHVPIVGKALQNWKLDPNNDTLVIGLNENREALSLFNTTIYSGEDFYRELSKSDVLISSVTKRLVTFFFPTRTLQKQAEISQAIVQSNPETWKDILLQIILSEEYLLHTQRPKSVEELFFATAKKIDFKHNDYTFHQFKRQLEEMHQATMKYKLGKSTRVPLDTLSFANYHKYMREQVFLRVHDPLFEELYNAWQRRGWNPNFIDNTHFTLNNSDEESSLMSLIQYVFHVMLSRDARADELAFFKGHMMITSNNVLSVRNIFNILRDYSSDLERQEELRESAKKNVTILVLDYLSRLKEMYTFRKVD</sequence>
<dbReference type="Gene3D" id="2.60.40.10">
    <property type="entry name" value="Immunoglobulins"/>
    <property type="match status" value="1"/>
</dbReference>
<name>A0A1W1CX85_9ZZZZ</name>
<gene>
    <name evidence="1" type="ORF">MNB_SV-13-1974</name>
</gene>
<reference evidence="1" key="1">
    <citation type="submission" date="2016-10" db="EMBL/GenBank/DDBJ databases">
        <authorList>
            <person name="de Groot N.N."/>
        </authorList>
    </citation>
    <scope>NUCLEOTIDE SEQUENCE</scope>
</reference>
<dbReference type="EMBL" id="FPHM01000155">
    <property type="protein sequence ID" value="SFV70389.1"/>
    <property type="molecule type" value="Genomic_DNA"/>
</dbReference>
<proteinExistence type="predicted"/>
<protein>
    <submittedName>
        <fullName evidence="1">Uncharacterized protein</fullName>
    </submittedName>
</protein>
<dbReference type="InterPro" id="IPR013783">
    <property type="entry name" value="Ig-like_fold"/>
</dbReference>
<accession>A0A1W1CX85</accession>
<organism evidence="1">
    <name type="scientific">hydrothermal vent metagenome</name>
    <dbReference type="NCBI Taxonomy" id="652676"/>
    <lineage>
        <taxon>unclassified sequences</taxon>
        <taxon>metagenomes</taxon>
        <taxon>ecological metagenomes</taxon>
    </lineage>
</organism>
<evidence type="ECO:0000313" key="1">
    <source>
        <dbReference type="EMBL" id="SFV70389.1"/>
    </source>
</evidence>
<dbReference type="AlphaFoldDB" id="A0A1W1CX85"/>